<sequence length="118" mass="13366">MTSYLLIFIGIVIDISSCFFNSKKSLRRGGVSGILVIPAVLYLLVFLWDRELVVFAKTLDVAIFIGIHLALQYGIPSLFYQRKDNSRNKKESKNRVARTYLDAPAMSNRSGLRDSEFS</sequence>
<evidence type="ECO:0000313" key="4">
    <source>
        <dbReference type="Proteomes" id="UP000306719"/>
    </source>
</evidence>
<organism evidence="3 4">
    <name type="scientific">Pseudoalteromonas rubra</name>
    <dbReference type="NCBI Taxonomy" id="43658"/>
    <lineage>
        <taxon>Bacteria</taxon>
        <taxon>Pseudomonadati</taxon>
        <taxon>Pseudomonadota</taxon>
        <taxon>Gammaproteobacteria</taxon>
        <taxon>Alteromonadales</taxon>
        <taxon>Pseudoalteromonadaceae</taxon>
        <taxon>Pseudoalteromonas</taxon>
    </lineage>
</organism>
<feature type="transmembrane region" description="Helical" evidence="2">
    <location>
        <begin position="6"/>
        <end position="22"/>
    </location>
</feature>
<feature type="transmembrane region" description="Helical" evidence="2">
    <location>
        <begin position="29"/>
        <end position="49"/>
    </location>
</feature>
<dbReference type="EMBL" id="PNCJ01000026">
    <property type="protein sequence ID" value="TMP35005.1"/>
    <property type="molecule type" value="Genomic_DNA"/>
</dbReference>
<reference evidence="3 4" key="1">
    <citation type="submission" date="2018-01" db="EMBL/GenBank/DDBJ databases">
        <authorList>
            <person name="Paulsen S."/>
            <person name="Gram L.K."/>
        </authorList>
    </citation>
    <scope>NUCLEOTIDE SEQUENCE [LARGE SCALE GENOMIC DNA]</scope>
    <source>
        <strain evidence="3 4">S2599</strain>
    </source>
</reference>
<evidence type="ECO:0000313" key="3">
    <source>
        <dbReference type="EMBL" id="TMP35005.1"/>
    </source>
</evidence>
<comment type="caution">
    <text evidence="3">The sequence shown here is derived from an EMBL/GenBank/DDBJ whole genome shotgun (WGS) entry which is preliminary data.</text>
</comment>
<dbReference type="AlphaFoldDB" id="A0A5S3WXT6"/>
<feature type="region of interest" description="Disordered" evidence="1">
    <location>
        <begin position="99"/>
        <end position="118"/>
    </location>
</feature>
<name>A0A5S3WXT6_9GAMM</name>
<reference evidence="4" key="2">
    <citation type="submission" date="2019-06" db="EMBL/GenBank/DDBJ databases">
        <title>Co-occurence of chitin degradation, pigmentation and bioactivity in marine Pseudoalteromonas.</title>
        <authorList>
            <person name="Sonnenschein E.C."/>
            <person name="Bech P.K."/>
        </authorList>
    </citation>
    <scope>NUCLEOTIDE SEQUENCE [LARGE SCALE GENOMIC DNA]</scope>
    <source>
        <strain evidence="4">S2599</strain>
    </source>
</reference>
<evidence type="ECO:0000256" key="2">
    <source>
        <dbReference type="SAM" id="Phobius"/>
    </source>
</evidence>
<proteinExistence type="predicted"/>
<keyword evidence="2" id="KW-0812">Transmembrane</keyword>
<keyword evidence="2" id="KW-1133">Transmembrane helix</keyword>
<protein>
    <submittedName>
        <fullName evidence="3">Uncharacterized protein</fullName>
    </submittedName>
</protein>
<feature type="transmembrane region" description="Helical" evidence="2">
    <location>
        <begin position="61"/>
        <end position="80"/>
    </location>
</feature>
<evidence type="ECO:0000256" key="1">
    <source>
        <dbReference type="SAM" id="MobiDB-lite"/>
    </source>
</evidence>
<accession>A0A5S3WXT6</accession>
<gene>
    <name evidence="3" type="ORF">CWB98_16945</name>
</gene>
<keyword evidence="2" id="KW-0472">Membrane</keyword>
<dbReference type="Proteomes" id="UP000306719">
    <property type="component" value="Unassembled WGS sequence"/>
</dbReference>